<evidence type="ECO:0000256" key="2">
    <source>
        <dbReference type="SAM" id="SignalP"/>
    </source>
</evidence>
<dbReference type="AlphaFoldDB" id="A0A0K0F0E2"/>
<reference evidence="4" key="1">
    <citation type="submission" date="2014-07" db="EMBL/GenBank/DDBJ databases">
        <authorList>
            <person name="Martin A.A"/>
            <person name="De Silva N."/>
        </authorList>
    </citation>
    <scope>NUCLEOTIDE SEQUENCE</scope>
</reference>
<keyword evidence="1" id="KW-0646">Protease inhibitor</keyword>
<proteinExistence type="predicted"/>
<evidence type="ECO:0000256" key="1">
    <source>
        <dbReference type="ARBA" id="ARBA00022900"/>
    </source>
</evidence>
<dbReference type="STRING" id="75913.A0A0K0F0E2"/>
<keyword evidence="1" id="KW-0722">Serine protease inhibitor</keyword>
<feature type="signal peptide" evidence="2">
    <location>
        <begin position="1"/>
        <end position="21"/>
    </location>
</feature>
<reference evidence="5" key="2">
    <citation type="submission" date="2015-08" db="UniProtKB">
        <authorList>
            <consortium name="WormBaseParasite"/>
        </authorList>
    </citation>
    <scope>IDENTIFICATION</scope>
</reference>
<evidence type="ECO:0000313" key="4">
    <source>
        <dbReference type="Proteomes" id="UP000035680"/>
    </source>
</evidence>
<dbReference type="Gene3D" id="2.10.25.10">
    <property type="entry name" value="Laminin"/>
    <property type="match status" value="2"/>
</dbReference>
<organism evidence="4 5">
    <name type="scientific">Strongyloides venezuelensis</name>
    <name type="common">Threadworm</name>
    <dbReference type="NCBI Taxonomy" id="75913"/>
    <lineage>
        <taxon>Eukaryota</taxon>
        <taxon>Metazoa</taxon>
        <taxon>Ecdysozoa</taxon>
        <taxon>Nematoda</taxon>
        <taxon>Chromadorea</taxon>
        <taxon>Rhabditida</taxon>
        <taxon>Tylenchina</taxon>
        <taxon>Panagrolaimomorpha</taxon>
        <taxon>Strongyloidoidea</taxon>
        <taxon>Strongyloididae</taxon>
        <taxon>Strongyloides</taxon>
    </lineage>
</organism>
<feature type="chain" id="PRO_5005328947" evidence="2">
    <location>
        <begin position="22"/>
        <end position="170"/>
    </location>
</feature>
<evidence type="ECO:0000259" key="3">
    <source>
        <dbReference type="Pfam" id="PF01826"/>
    </source>
</evidence>
<feature type="domain" description="TIL" evidence="3">
    <location>
        <begin position="103"/>
        <end position="161"/>
    </location>
</feature>
<dbReference type="Pfam" id="PF01826">
    <property type="entry name" value="TIL"/>
    <property type="match status" value="1"/>
</dbReference>
<accession>A0A0K0F0E2</accession>
<keyword evidence="4" id="KW-1185">Reference proteome</keyword>
<dbReference type="SUPFAM" id="SSF57567">
    <property type="entry name" value="Serine protease inhibitors"/>
    <property type="match status" value="2"/>
</dbReference>
<keyword evidence="2" id="KW-0732">Signal</keyword>
<dbReference type="WBParaSite" id="SVE_0225600.1">
    <property type="protein sequence ID" value="SVE_0225600.1"/>
    <property type="gene ID" value="SVE_0225600"/>
</dbReference>
<dbReference type="InterPro" id="IPR036084">
    <property type="entry name" value="Ser_inhib-like_sf"/>
</dbReference>
<sequence length="170" mass="19581">MSMLDILITILFSSCFLQVYCEEKCPEGQIYDPSVSINVTCSHLYVSNGKISLPTVRTEGCRCKDNNKYINQTGQCVSKNDCLKCVENDGQNLALKDINRCPRKNEEYVKCSNICPEKTCYSYRFKRICFSLRCGAPKCQCRKGYIRSEDQNSDCVKIRDCRNKRKKSKM</sequence>
<protein>
    <submittedName>
        <fullName evidence="5">TIL domain-containing protein</fullName>
    </submittedName>
</protein>
<dbReference type="InterPro" id="IPR002919">
    <property type="entry name" value="TIL_dom"/>
</dbReference>
<name>A0A0K0F0E2_STRVS</name>
<dbReference type="Proteomes" id="UP000035680">
    <property type="component" value="Unassembled WGS sequence"/>
</dbReference>
<dbReference type="CDD" id="cd19941">
    <property type="entry name" value="TIL"/>
    <property type="match status" value="1"/>
</dbReference>
<dbReference type="GO" id="GO:0004867">
    <property type="term" value="F:serine-type endopeptidase inhibitor activity"/>
    <property type="evidence" value="ECO:0007669"/>
    <property type="project" value="UniProtKB-KW"/>
</dbReference>
<evidence type="ECO:0000313" key="5">
    <source>
        <dbReference type="WBParaSite" id="SVE_0225600.1"/>
    </source>
</evidence>